<evidence type="ECO:0000256" key="5">
    <source>
        <dbReference type="ARBA" id="ARBA00004635"/>
    </source>
</evidence>
<evidence type="ECO:0000256" key="21">
    <source>
        <dbReference type="ARBA" id="ARBA00023288"/>
    </source>
</evidence>
<dbReference type="FunFam" id="3.40.50.300:FF:000799">
    <property type="entry name" value="ras-related protein Rab-24 isoform X1"/>
    <property type="match status" value="1"/>
</dbReference>
<evidence type="ECO:0000256" key="10">
    <source>
        <dbReference type="ARBA" id="ARBA00022490"/>
    </source>
</evidence>
<dbReference type="GeneID" id="119739707"/>
<keyword evidence="11" id="KW-0597">Phosphoprotein</keyword>
<evidence type="ECO:0000256" key="19">
    <source>
        <dbReference type="ARBA" id="ARBA00023136"/>
    </source>
</evidence>
<dbReference type="NCBIfam" id="TIGR00231">
    <property type="entry name" value="small_GTP"/>
    <property type="match status" value="1"/>
</dbReference>
<evidence type="ECO:0000313" key="28">
    <source>
        <dbReference type="EnsemblMetazoa" id="XP_038070663.1"/>
    </source>
</evidence>
<keyword evidence="10" id="KW-0963">Cytoplasm</keyword>
<proteinExistence type="inferred from homology"/>
<keyword evidence="9" id="KW-0813">Transport</keyword>
<dbReference type="GO" id="GO:0048471">
    <property type="term" value="C:perinuclear region of cytoplasm"/>
    <property type="evidence" value="ECO:0007669"/>
    <property type="project" value="UniProtKB-SubCell"/>
</dbReference>
<evidence type="ECO:0000256" key="24">
    <source>
        <dbReference type="ARBA" id="ARBA00047660"/>
    </source>
</evidence>
<accession>A0A914B412</accession>
<dbReference type="OrthoDB" id="25896at2759"/>
<keyword evidence="15" id="KW-0460">Magnesium</keyword>
<dbReference type="SMART" id="SM00174">
    <property type="entry name" value="RHO"/>
    <property type="match status" value="1"/>
</dbReference>
<dbReference type="EnsemblMetazoa" id="XM_038214735.1">
    <property type="protein sequence ID" value="XP_038070663.1"/>
    <property type="gene ID" value="LOC119739707"/>
</dbReference>
<dbReference type="AlphaFoldDB" id="A0A914B412"/>
<evidence type="ECO:0000313" key="29">
    <source>
        <dbReference type="Proteomes" id="UP000887568"/>
    </source>
</evidence>
<dbReference type="InterPro" id="IPR001806">
    <property type="entry name" value="Small_GTPase"/>
</dbReference>
<dbReference type="OMA" id="RFRAGPY"/>
<dbReference type="PANTHER" id="PTHR47978">
    <property type="match status" value="1"/>
</dbReference>
<dbReference type="GO" id="GO:0015031">
    <property type="term" value="P:protein transport"/>
    <property type="evidence" value="ECO:0007669"/>
    <property type="project" value="UniProtKB-KW"/>
</dbReference>
<dbReference type="EC" id="3.6.5.2" evidence="8"/>
<dbReference type="GO" id="GO:0005819">
    <property type="term" value="C:spindle"/>
    <property type="evidence" value="ECO:0007669"/>
    <property type="project" value="UniProtKB-SubCell"/>
</dbReference>
<comment type="function">
    <text evidence="26">The small GTPases Rab are key regulators of intracellular membrane trafficking, from the formation of transport vesicles to their fusion with membranes. Rabs cycle between an inactive GDP-bound form and an active GTP-bound form that is able to recruit to membranes different sets of downstream effectors directly responsible for vesicle formation, movement, tethering and fusion. RAB24 is an atypical RAB protein that presents low GTPase activity and thereby exists predominantly in the GTP-bound active state. RAB24 is required for the clearance of late autophagic vacuoles under basal conditions. It is not needed for starvation-induced autophagy. Involved in the modulation of meiotic apparatus assembly and meiotic progression during oocyte maturation, possibly through regulation of kinetochore-microtubule interaction.</text>
</comment>
<reference evidence="28" key="1">
    <citation type="submission" date="2022-11" db="UniProtKB">
        <authorList>
            <consortium name="EnsemblMetazoa"/>
        </authorList>
    </citation>
    <scope>IDENTIFICATION</scope>
</reference>
<keyword evidence="12" id="KW-0479">Metal-binding</keyword>
<comment type="subcellular location">
    <subcellularLocation>
        <location evidence="2">Cytoplasm</location>
        <location evidence="2">Cytoskeleton</location>
        <location evidence="2">Spindle</location>
    </subcellularLocation>
    <subcellularLocation>
        <location evidence="3">Cytoplasm</location>
        <location evidence="3">Cytosol</location>
    </subcellularLocation>
    <subcellularLocation>
        <location evidence="4">Cytoplasm</location>
        <location evidence="4">Perinuclear region</location>
    </subcellularLocation>
    <subcellularLocation>
        <location evidence="6">Cytoplasmic vesicle</location>
        <location evidence="6">Autophagosome membrane</location>
    </subcellularLocation>
    <subcellularLocation>
        <location evidence="5">Membrane</location>
        <topology evidence="5">Lipid-anchor</topology>
    </subcellularLocation>
</comment>
<dbReference type="InterPro" id="IPR005225">
    <property type="entry name" value="Small_GTP-bd"/>
</dbReference>
<dbReference type="GO" id="GO:0005525">
    <property type="term" value="F:GTP binding"/>
    <property type="evidence" value="ECO:0007669"/>
    <property type="project" value="UniProtKB-KW"/>
</dbReference>
<keyword evidence="20" id="KW-0206">Cytoskeleton</keyword>
<sequence>MSGSRVDLKVVLLGKEYGGKTSLVERYLHDRFHGDVPYQNRTSKGRPFYTPTIGAAFGAKKIEVDSRTVTMGIWDTAGSERYEAMSRIYYRGAKAAIVCYDLTDGTSFDRAKFWVEELKRNEEFCKIYLSGNKFDLVENDKSRRQVDYHSVTDYAEELKAEVFETSSKTGHQIKELFFKIAQDYVKEPRNNDAAPEVPKTLNLTDKPKKADCAC</sequence>
<comment type="cofactor">
    <cofactor evidence="1">
        <name>Mg(2+)</name>
        <dbReference type="ChEBI" id="CHEBI:18420"/>
    </cofactor>
</comment>
<keyword evidence="29" id="KW-1185">Reference proteome</keyword>
<keyword evidence="21" id="KW-0449">Lipoprotein</keyword>
<evidence type="ECO:0000256" key="18">
    <source>
        <dbReference type="ARBA" id="ARBA00023134"/>
    </source>
</evidence>
<protein>
    <recommendedName>
        <fullName evidence="25">Ras-related protein Rab-24</fullName>
        <ecNumber evidence="8">3.6.5.2</ecNumber>
    </recommendedName>
</protein>
<evidence type="ECO:0000256" key="16">
    <source>
        <dbReference type="ARBA" id="ARBA00022927"/>
    </source>
</evidence>
<evidence type="ECO:0000256" key="22">
    <source>
        <dbReference type="ARBA" id="ARBA00023289"/>
    </source>
</evidence>
<evidence type="ECO:0000256" key="20">
    <source>
        <dbReference type="ARBA" id="ARBA00023212"/>
    </source>
</evidence>
<dbReference type="GO" id="GO:0031410">
    <property type="term" value="C:cytoplasmic vesicle"/>
    <property type="evidence" value="ECO:0007669"/>
    <property type="project" value="UniProtKB-KW"/>
</dbReference>
<organism evidence="28 29">
    <name type="scientific">Patiria miniata</name>
    <name type="common">Bat star</name>
    <name type="synonym">Asterina miniata</name>
    <dbReference type="NCBI Taxonomy" id="46514"/>
    <lineage>
        <taxon>Eukaryota</taxon>
        <taxon>Metazoa</taxon>
        <taxon>Echinodermata</taxon>
        <taxon>Eleutherozoa</taxon>
        <taxon>Asterozoa</taxon>
        <taxon>Asteroidea</taxon>
        <taxon>Valvatacea</taxon>
        <taxon>Valvatida</taxon>
        <taxon>Asterinidae</taxon>
        <taxon>Patiria</taxon>
    </lineage>
</organism>
<evidence type="ECO:0000256" key="13">
    <source>
        <dbReference type="ARBA" id="ARBA00022741"/>
    </source>
</evidence>
<evidence type="ECO:0000256" key="2">
    <source>
        <dbReference type="ARBA" id="ARBA00004186"/>
    </source>
</evidence>
<dbReference type="SUPFAM" id="SSF52540">
    <property type="entry name" value="P-loop containing nucleoside triphosphate hydrolases"/>
    <property type="match status" value="1"/>
</dbReference>
<evidence type="ECO:0000256" key="9">
    <source>
        <dbReference type="ARBA" id="ARBA00022448"/>
    </source>
</evidence>
<keyword evidence="22" id="KW-0636">Prenylation</keyword>
<dbReference type="GO" id="GO:0006914">
    <property type="term" value="P:autophagy"/>
    <property type="evidence" value="ECO:0007669"/>
    <property type="project" value="UniProtKB-KW"/>
</dbReference>
<comment type="subunit">
    <text evidence="27">Interacts with ZFYVE20. Does not interact with the GDP dissociation inhibitors ARHGDIA and ARHGDIB.</text>
</comment>
<evidence type="ECO:0000256" key="15">
    <source>
        <dbReference type="ARBA" id="ARBA00022842"/>
    </source>
</evidence>
<evidence type="ECO:0000256" key="14">
    <source>
        <dbReference type="ARBA" id="ARBA00022801"/>
    </source>
</evidence>
<name>A0A914B412_PATMI</name>
<dbReference type="PRINTS" id="PR00449">
    <property type="entry name" value="RASTRNSFRMNG"/>
</dbReference>
<comment type="similarity">
    <text evidence="7">Belongs to the small GTPase superfamily. Rab family.</text>
</comment>
<keyword evidence="19" id="KW-0472">Membrane</keyword>
<keyword evidence="17" id="KW-0072">Autophagy</keyword>
<evidence type="ECO:0000256" key="26">
    <source>
        <dbReference type="ARBA" id="ARBA00093319"/>
    </source>
</evidence>
<evidence type="ECO:0000256" key="4">
    <source>
        <dbReference type="ARBA" id="ARBA00004556"/>
    </source>
</evidence>
<dbReference type="Proteomes" id="UP000887568">
    <property type="component" value="Unplaced"/>
</dbReference>
<evidence type="ECO:0000256" key="17">
    <source>
        <dbReference type="ARBA" id="ARBA00023006"/>
    </source>
</evidence>
<dbReference type="GO" id="GO:0003925">
    <property type="term" value="F:G protein activity"/>
    <property type="evidence" value="ECO:0007669"/>
    <property type="project" value="UniProtKB-EC"/>
</dbReference>
<evidence type="ECO:0000256" key="12">
    <source>
        <dbReference type="ARBA" id="ARBA00022723"/>
    </source>
</evidence>
<evidence type="ECO:0000256" key="23">
    <source>
        <dbReference type="ARBA" id="ARBA00023329"/>
    </source>
</evidence>
<dbReference type="GO" id="GO:0005829">
    <property type="term" value="C:cytosol"/>
    <property type="evidence" value="ECO:0007669"/>
    <property type="project" value="UniProtKB-SubCell"/>
</dbReference>
<comment type="catalytic activity">
    <reaction evidence="24">
        <text>GTP + H2O = GDP + phosphate + H(+)</text>
        <dbReference type="Rhea" id="RHEA:19669"/>
        <dbReference type="ChEBI" id="CHEBI:15377"/>
        <dbReference type="ChEBI" id="CHEBI:15378"/>
        <dbReference type="ChEBI" id="CHEBI:37565"/>
        <dbReference type="ChEBI" id="CHEBI:43474"/>
        <dbReference type="ChEBI" id="CHEBI:58189"/>
        <dbReference type="EC" id="3.6.5.2"/>
    </reaction>
    <physiologicalReaction direction="left-to-right" evidence="24">
        <dbReference type="Rhea" id="RHEA:19670"/>
    </physiologicalReaction>
</comment>
<dbReference type="PROSITE" id="PS51421">
    <property type="entry name" value="RAS"/>
    <property type="match status" value="1"/>
</dbReference>
<evidence type="ECO:0000256" key="6">
    <source>
        <dbReference type="ARBA" id="ARBA00004652"/>
    </source>
</evidence>
<evidence type="ECO:0000256" key="3">
    <source>
        <dbReference type="ARBA" id="ARBA00004514"/>
    </source>
</evidence>
<evidence type="ECO:0000256" key="27">
    <source>
        <dbReference type="ARBA" id="ARBA00093500"/>
    </source>
</evidence>
<keyword evidence="16" id="KW-0653">Protein transport</keyword>
<keyword evidence="14" id="KW-0378">Hydrolase</keyword>
<dbReference type="PROSITE" id="PS51419">
    <property type="entry name" value="RAB"/>
    <property type="match status" value="1"/>
</dbReference>
<keyword evidence="23" id="KW-0968">Cytoplasmic vesicle</keyword>
<dbReference type="SMART" id="SM00175">
    <property type="entry name" value="RAB"/>
    <property type="match status" value="1"/>
</dbReference>
<evidence type="ECO:0000256" key="11">
    <source>
        <dbReference type="ARBA" id="ARBA00022553"/>
    </source>
</evidence>
<keyword evidence="13" id="KW-0547">Nucleotide-binding</keyword>
<evidence type="ECO:0000256" key="7">
    <source>
        <dbReference type="ARBA" id="ARBA00006270"/>
    </source>
</evidence>
<dbReference type="InterPro" id="IPR027417">
    <property type="entry name" value="P-loop_NTPase"/>
</dbReference>
<evidence type="ECO:0000256" key="8">
    <source>
        <dbReference type="ARBA" id="ARBA00011984"/>
    </source>
</evidence>
<dbReference type="RefSeq" id="XP_038070663.1">
    <property type="nucleotide sequence ID" value="XM_038214735.1"/>
</dbReference>
<keyword evidence="18" id="KW-0342">GTP-binding</keyword>
<evidence type="ECO:0000256" key="1">
    <source>
        <dbReference type="ARBA" id="ARBA00001946"/>
    </source>
</evidence>
<dbReference type="SMART" id="SM00173">
    <property type="entry name" value="RAS"/>
    <property type="match status" value="1"/>
</dbReference>
<dbReference type="Gene3D" id="3.40.50.300">
    <property type="entry name" value="P-loop containing nucleotide triphosphate hydrolases"/>
    <property type="match status" value="1"/>
</dbReference>
<dbReference type="GO" id="GO:0046872">
    <property type="term" value="F:metal ion binding"/>
    <property type="evidence" value="ECO:0007669"/>
    <property type="project" value="UniProtKB-KW"/>
</dbReference>
<evidence type="ECO:0000256" key="25">
    <source>
        <dbReference type="ARBA" id="ARBA00067822"/>
    </source>
</evidence>
<dbReference type="Pfam" id="PF00071">
    <property type="entry name" value="Ras"/>
    <property type="match status" value="1"/>
</dbReference>
<dbReference type="GO" id="GO:0000421">
    <property type="term" value="C:autophagosome membrane"/>
    <property type="evidence" value="ECO:0007669"/>
    <property type="project" value="UniProtKB-SubCell"/>
</dbReference>